<evidence type="ECO:0000313" key="2">
    <source>
        <dbReference type="Proteomes" id="UP001364695"/>
    </source>
</evidence>
<dbReference type="EC" id="3.1.2.20" evidence="1"/>
<gene>
    <name evidence="1" type="ORF">RV045_00225</name>
</gene>
<accession>A0ACC6NY10</accession>
<dbReference type="EMBL" id="JAWDIE010000001">
    <property type="protein sequence ID" value="MEJ7136855.1"/>
    <property type="molecule type" value="Genomic_DNA"/>
</dbReference>
<comment type="caution">
    <text evidence="1">The sequence shown here is derived from an EMBL/GenBank/DDBJ whole genome shotgun (WGS) entry which is preliminary data.</text>
</comment>
<evidence type="ECO:0000313" key="1">
    <source>
        <dbReference type="EMBL" id="MEJ7136855.1"/>
    </source>
</evidence>
<organism evidence="1 2">
    <name type="scientific">Amphibiibacter pelophylacis</name>
    <dbReference type="NCBI Taxonomy" id="1799477"/>
    <lineage>
        <taxon>Bacteria</taxon>
        <taxon>Pseudomonadati</taxon>
        <taxon>Pseudomonadota</taxon>
        <taxon>Betaproteobacteria</taxon>
        <taxon>Burkholderiales</taxon>
        <taxon>Sphaerotilaceae</taxon>
        <taxon>Amphibiibacter</taxon>
    </lineage>
</organism>
<sequence length="119" mass="13115">MRLMPMPRDLNGAGDVFGGWLLAQLDLAASVLPVRRARGRVATVAVNEVLFKKPVSVGDLLSFYARITRIGRTSMTTHIEVIAERNPSDPHFTVVAEATFTFVALDEKGQPRPVPDRED</sequence>
<proteinExistence type="predicted"/>
<name>A0ACC6NY10_9BURK</name>
<keyword evidence="1" id="KW-0378">Hydrolase</keyword>
<protein>
    <submittedName>
        <fullName evidence="1">Acyl-CoA thioesterase</fullName>
        <ecNumber evidence="1">3.1.2.20</ecNumber>
    </submittedName>
</protein>
<reference evidence="1" key="1">
    <citation type="submission" date="2023-10" db="EMBL/GenBank/DDBJ databases">
        <title>Amphibacter perezi, gen. nov., sp. nov. a novel taxa of the family Comamonadaceae, class Betaproteobacteria isolated from the skin microbiota of Pelophylax perezi from different populations.</title>
        <authorList>
            <person name="Costa S."/>
            <person name="Proenca D.N."/>
            <person name="Lopes I."/>
            <person name="Morais P.V."/>
        </authorList>
    </citation>
    <scope>NUCLEOTIDE SEQUENCE</scope>
    <source>
        <strain evidence="1">SL12-8</strain>
    </source>
</reference>
<dbReference type="Proteomes" id="UP001364695">
    <property type="component" value="Unassembled WGS sequence"/>
</dbReference>
<keyword evidence="2" id="KW-1185">Reference proteome</keyword>